<sequence>MKKMKKTGITFRRGLKTQKIKLKLNTILL</sequence>
<reference evidence="1" key="1">
    <citation type="journal article" date="2020" name="Nature">
        <title>Giant virus diversity and host interactions through global metagenomics.</title>
        <authorList>
            <person name="Schulz F."/>
            <person name="Roux S."/>
            <person name="Paez-Espino D."/>
            <person name="Jungbluth S."/>
            <person name="Walsh D.A."/>
            <person name="Denef V.J."/>
            <person name="McMahon K.D."/>
            <person name="Konstantinidis K.T."/>
            <person name="Eloe-Fadrosh E.A."/>
            <person name="Kyrpides N.C."/>
            <person name="Woyke T."/>
        </authorList>
    </citation>
    <scope>NUCLEOTIDE SEQUENCE</scope>
    <source>
        <strain evidence="1">GVMAG-M-3300023179-150</strain>
    </source>
</reference>
<proteinExistence type="predicted"/>
<dbReference type="EMBL" id="MN739750">
    <property type="protein sequence ID" value="QHT24850.1"/>
    <property type="molecule type" value="Genomic_DNA"/>
</dbReference>
<organism evidence="1">
    <name type="scientific">viral metagenome</name>
    <dbReference type="NCBI Taxonomy" id="1070528"/>
    <lineage>
        <taxon>unclassified sequences</taxon>
        <taxon>metagenomes</taxon>
        <taxon>organismal metagenomes</taxon>
    </lineage>
</organism>
<protein>
    <submittedName>
        <fullName evidence="1">Uncharacterized protein</fullName>
    </submittedName>
</protein>
<accession>A0A6C0E8F9</accession>
<name>A0A6C0E8F9_9ZZZZ</name>
<dbReference type="AlphaFoldDB" id="A0A6C0E8F9"/>
<evidence type="ECO:0000313" key="1">
    <source>
        <dbReference type="EMBL" id="QHT24850.1"/>
    </source>
</evidence>